<gene>
    <name evidence="6" type="ORF">SAE01_44680</name>
</gene>
<dbReference type="OrthoDB" id="1524092at2"/>
<name>A0A512BJ19_9BACT</name>
<dbReference type="RefSeq" id="WP_147206097.1">
    <property type="nucleotide sequence ID" value="NZ_BJYT01000034.1"/>
</dbReference>
<dbReference type="EMBL" id="BJYT01000034">
    <property type="protein sequence ID" value="GEO11972.1"/>
    <property type="molecule type" value="Genomic_DNA"/>
</dbReference>
<evidence type="ECO:0000256" key="4">
    <source>
        <dbReference type="PROSITE-ProRule" id="PRU00050"/>
    </source>
</evidence>
<keyword evidence="4" id="KW-0145">Chemotaxis</keyword>
<evidence type="ECO:0000256" key="3">
    <source>
        <dbReference type="ARBA" id="ARBA00048267"/>
    </source>
</evidence>
<dbReference type="InterPro" id="IPR011247">
    <property type="entry name" value="Chemotax_prot-Glu_Me-esterase"/>
</dbReference>
<evidence type="ECO:0000313" key="6">
    <source>
        <dbReference type="EMBL" id="GEO11972.1"/>
    </source>
</evidence>
<comment type="caution">
    <text evidence="6">The sequence shown here is derived from an EMBL/GenBank/DDBJ whole genome shotgun (WGS) entry which is preliminary data.</text>
</comment>
<feature type="active site" evidence="4">
    <location>
        <position position="14"/>
    </location>
</feature>
<sequence length="332" mass="37114">MSKSPKFIVVAGTSAGGIRAVEELVMQLTPGMDAAFFVVLHLSRKGIGEFLFQRLQKSTSLICKVANDGEAIEKGVIYLARPDNHLLVSQGRVIVGRGARENGWRPSINNLFRSAAASYNSRVIAIILTGMLDDGATGMRSVKRCGGTCIVQDPNEADYPDMPLSVLNTMEVDHVVSLSKMGALLFDIMDNTDDIIQTIVPADVQSEALIDERVSTRIDDISQFEKISVNCPDCGGGLYVTQKEPPTHYRCHVGHSYSERELLIRVSEVMENTFWTSLRMMEERRTILMNLHKKDLERGYLKTSERHLRLAKEMEVHIENLKRILFTATEVD</sequence>
<keyword evidence="1 4" id="KW-0378">Hydrolase</keyword>
<dbReference type="InterPro" id="IPR000673">
    <property type="entry name" value="Sig_transdc_resp-reg_Me-estase"/>
</dbReference>
<dbReference type="GO" id="GO:0000156">
    <property type="term" value="F:phosphorelay response regulator activity"/>
    <property type="evidence" value="ECO:0007669"/>
    <property type="project" value="InterPro"/>
</dbReference>
<feature type="active site" evidence="4">
    <location>
        <position position="134"/>
    </location>
</feature>
<dbReference type="CDD" id="cd16433">
    <property type="entry name" value="CheB"/>
    <property type="match status" value="1"/>
</dbReference>
<evidence type="ECO:0000256" key="2">
    <source>
        <dbReference type="ARBA" id="ARBA00039140"/>
    </source>
</evidence>
<dbReference type="PANTHER" id="PTHR42872:SF6">
    <property type="entry name" value="PROTEIN-GLUTAMATE METHYLESTERASE_PROTEIN-GLUTAMINE GLUTAMINASE"/>
    <property type="match status" value="1"/>
</dbReference>
<accession>A0A512BJ19</accession>
<dbReference type="GO" id="GO:0005737">
    <property type="term" value="C:cytoplasm"/>
    <property type="evidence" value="ECO:0007669"/>
    <property type="project" value="InterPro"/>
</dbReference>
<evidence type="ECO:0000259" key="5">
    <source>
        <dbReference type="PROSITE" id="PS50122"/>
    </source>
</evidence>
<evidence type="ECO:0000256" key="1">
    <source>
        <dbReference type="ARBA" id="ARBA00022801"/>
    </source>
</evidence>
<dbReference type="InterPro" id="IPR035909">
    <property type="entry name" value="CheB_C"/>
</dbReference>
<dbReference type="PIRSF" id="PIRSF036461">
    <property type="entry name" value="Chmtx_methlestr"/>
    <property type="match status" value="1"/>
</dbReference>
<dbReference type="GO" id="GO:0006935">
    <property type="term" value="P:chemotaxis"/>
    <property type="evidence" value="ECO:0007669"/>
    <property type="project" value="UniProtKB-UniRule"/>
</dbReference>
<keyword evidence="7" id="KW-1185">Reference proteome</keyword>
<organism evidence="6 7">
    <name type="scientific">Segetibacter aerophilus</name>
    <dbReference type="NCBI Taxonomy" id="670293"/>
    <lineage>
        <taxon>Bacteria</taxon>
        <taxon>Pseudomonadati</taxon>
        <taxon>Bacteroidota</taxon>
        <taxon>Chitinophagia</taxon>
        <taxon>Chitinophagales</taxon>
        <taxon>Chitinophagaceae</taxon>
        <taxon>Segetibacter</taxon>
    </lineage>
</organism>
<dbReference type="PROSITE" id="PS50122">
    <property type="entry name" value="CHEB"/>
    <property type="match status" value="1"/>
</dbReference>
<dbReference type="EC" id="3.1.1.61" evidence="2"/>
<proteinExistence type="predicted"/>
<comment type="catalytic activity">
    <reaction evidence="3">
        <text>[protein]-L-glutamate 5-O-methyl ester + H2O = L-glutamyl-[protein] + methanol + H(+)</text>
        <dbReference type="Rhea" id="RHEA:23236"/>
        <dbReference type="Rhea" id="RHEA-COMP:10208"/>
        <dbReference type="Rhea" id="RHEA-COMP:10311"/>
        <dbReference type="ChEBI" id="CHEBI:15377"/>
        <dbReference type="ChEBI" id="CHEBI:15378"/>
        <dbReference type="ChEBI" id="CHEBI:17790"/>
        <dbReference type="ChEBI" id="CHEBI:29973"/>
        <dbReference type="ChEBI" id="CHEBI:82795"/>
        <dbReference type="EC" id="3.1.1.61"/>
    </reaction>
</comment>
<reference evidence="6 7" key="1">
    <citation type="submission" date="2019-07" db="EMBL/GenBank/DDBJ databases">
        <title>Whole genome shotgun sequence of Segetibacter aerophilus NBRC 106135.</title>
        <authorList>
            <person name="Hosoyama A."/>
            <person name="Uohara A."/>
            <person name="Ohji S."/>
            <person name="Ichikawa N."/>
        </authorList>
    </citation>
    <scope>NUCLEOTIDE SEQUENCE [LARGE SCALE GENOMIC DNA]</scope>
    <source>
        <strain evidence="6 7">NBRC 106135</strain>
    </source>
</reference>
<dbReference type="Gene3D" id="3.40.50.180">
    <property type="entry name" value="Methylesterase CheB, C-terminal domain"/>
    <property type="match status" value="1"/>
</dbReference>
<protein>
    <recommendedName>
        <fullName evidence="2">protein-glutamate methylesterase</fullName>
        <ecNumber evidence="2">3.1.1.61</ecNumber>
    </recommendedName>
</protein>
<feature type="domain" description="CheB-type methylesterase" evidence="5">
    <location>
        <begin position="2"/>
        <end position="192"/>
    </location>
</feature>
<feature type="active site" evidence="4">
    <location>
        <position position="41"/>
    </location>
</feature>
<dbReference type="Pfam" id="PF01339">
    <property type="entry name" value="CheB_methylest"/>
    <property type="match status" value="1"/>
</dbReference>
<dbReference type="SUPFAM" id="SSF52738">
    <property type="entry name" value="Methylesterase CheB, C-terminal domain"/>
    <property type="match status" value="1"/>
</dbReference>
<evidence type="ECO:0000313" key="7">
    <source>
        <dbReference type="Proteomes" id="UP000321513"/>
    </source>
</evidence>
<dbReference type="PANTHER" id="PTHR42872">
    <property type="entry name" value="PROTEIN-GLUTAMATE METHYLESTERASE/PROTEIN-GLUTAMINE GLUTAMINASE"/>
    <property type="match status" value="1"/>
</dbReference>
<dbReference type="GO" id="GO:0008984">
    <property type="term" value="F:protein-glutamate methylesterase activity"/>
    <property type="evidence" value="ECO:0007669"/>
    <property type="project" value="UniProtKB-EC"/>
</dbReference>
<dbReference type="AlphaFoldDB" id="A0A512BJ19"/>
<dbReference type="Proteomes" id="UP000321513">
    <property type="component" value="Unassembled WGS sequence"/>
</dbReference>